<dbReference type="Gene3D" id="3.90.79.10">
    <property type="entry name" value="Nucleoside Triphosphate Pyrophosphohydrolase"/>
    <property type="match status" value="1"/>
</dbReference>
<dbReference type="Proteomes" id="UP001168167">
    <property type="component" value="Unassembled WGS sequence"/>
</dbReference>
<evidence type="ECO:0000259" key="9">
    <source>
        <dbReference type="PROSITE" id="PS51462"/>
    </source>
</evidence>
<organism evidence="10 11">
    <name type="scientific">Candidatus Doriopsillibacter californiensis</name>
    <dbReference type="NCBI Taxonomy" id="2970740"/>
    <lineage>
        <taxon>Bacteria</taxon>
        <taxon>Pseudomonadati</taxon>
        <taxon>Pseudomonadota</taxon>
        <taxon>Gammaproteobacteria</taxon>
        <taxon>Candidatus Tethybacterales</taxon>
        <taxon>Candidatus Persebacteraceae</taxon>
        <taxon>Candidatus Doriopsillibacter</taxon>
    </lineage>
</organism>
<dbReference type="EMBL" id="JANQAO010000003">
    <property type="protein sequence ID" value="MDM5147652.1"/>
    <property type="molecule type" value="Genomic_DNA"/>
</dbReference>
<dbReference type="Pfam" id="PF00293">
    <property type="entry name" value="NUDIX"/>
    <property type="match status" value="1"/>
</dbReference>
<dbReference type="InterPro" id="IPR020476">
    <property type="entry name" value="Nudix_hydrolase"/>
</dbReference>
<gene>
    <name evidence="10" type="ORF">NQX30_04615</name>
</gene>
<sequence>MSDNRPDFSETRLDGKTVFLGNVVRVETARVGLPDGGESAREVVYHPGAAVIVPLLDNDTVLLEWQFRYALGRHIWEFPAGKLEPDEEPRFAAERELLEETGYRAKRWDTMLSMETSPGFCNEIAHLFLARGLHYEGHPGEKDEFVEAVPVSLEKAFAMVQESVITDAKTIVGLYWLALNKARL</sequence>
<dbReference type="PANTHER" id="PTHR11839">
    <property type="entry name" value="UDP/ADP-SUGAR PYROPHOSPHATASE"/>
    <property type="match status" value="1"/>
</dbReference>
<protein>
    <recommendedName>
        <fullName evidence="4">GDP-mannose pyrophosphatase</fullName>
    </recommendedName>
    <alternativeName>
        <fullName evidence="6">GDP-mannose hydrolase</fullName>
    </alternativeName>
    <alternativeName>
        <fullName evidence="7">GDPMK</fullName>
    </alternativeName>
</protein>
<dbReference type="SUPFAM" id="SSF55811">
    <property type="entry name" value="Nudix"/>
    <property type="match status" value="1"/>
</dbReference>
<dbReference type="GO" id="GO:0016787">
    <property type="term" value="F:hydrolase activity"/>
    <property type="evidence" value="ECO:0007669"/>
    <property type="project" value="UniProtKB-KW"/>
</dbReference>
<comment type="caution">
    <text evidence="10">The sequence shown here is derived from an EMBL/GenBank/DDBJ whole genome shotgun (WGS) entry which is preliminary data.</text>
</comment>
<dbReference type="InterPro" id="IPR000086">
    <property type="entry name" value="NUDIX_hydrolase_dom"/>
</dbReference>
<comment type="similarity">
    <text evidence="3">Belongs to the Nudix hydrolase family. NudK subfamily.</text>
</comment>
<dbReference type="InterPro" id="IPR015797">
    <property type="entry name" value="NUDIX_hydrolase-like_dom_sf"/>
</dbReference>
<evidence type="ECO:0000256" key="2">
    <source>
        <dbReference type="ARBA" id="ARBA00001946"/>
    </source>
</evidence>
<evidence type="ECO:0000313" key="11">
    <source>
        <dbReference type="Proteomes" id="UP001168167"/>
    </source>
</evidence>
<comment type="cofactor">
    <cofactor evidence="2">
        <name>Mg(2+)</name>
        <dbReference type="ChEBI" id="CHEBI:18420"/>
    </cofactor>
</comment>
<evidence type="ECO:0000256" key="5">
    <source>
        <dbReference type="ARBA" id="ARBA00022801"/>
    </source>
</evidence>
<evidence type="ECO:0000313" key="10">
    <source>
        <dbReference type="EMBL" id="MDM5147652.1"/>
    </source>
</evidence>
<accession>A0ABT7QLX2</accession>
<dbReference type="PANTHER" id="PTHR11839:SF18">
    <property type="entry name" value="NUDIX HYDROLASE DOMAIN-CONTAINING PROTEIN"/>
    <property type="match status" value="1"/>
</dbReference>
<comment type="catalytic activity">
    <reaction evidence="1">
        <text>GDP-alpha-D-mannose + H2O = alpha-D-mannose 1-phosphate + GMP + 2 H(+)</text>
        <dbReference type="Rhea" id="RHEA:27978"/>
        <dbReference type="ChEBI" id="CHEBI:15377"/>
        <dbReference type="ChEBI" id="CHEBI:15378"/>
        <dbReference type="ChEBI" id="CHEBI:57527"/>
        <dbReference type="ChEBI" id="CHEBI:58115"/>
        <dbReference type="ChEBI" id="CHEBI:58409"/>
    </reaction>
</comment>
<dbReference type="InterPro" id="IPR020084">
    <property type="entry name" value="NUDIX_hydrolase_CS"/>
</dbReference>
<evidence type="ECO:0000256" key="6">
    <source>
        <dbReference type="ARBA" id="ARBA00032162"/>
    </source>
</evidence>
<evidence type="ECO:0000256" key="1">
    <source>
        <dbReference type="ARBA" id="ARBA00000847"/>
    </source>
</evidence>
<keyword evidence="11" id="KW-1185">Reference proteome</keyword>
<evidence type="ECO:0000256" key="4">
    <source>
        <dbReference type="ARBA" id="ARBA00016377"/>
    </source>
</evidence>
<reference evidence="10" key="1">
    <citation type="submission" date="2022-08" db="EMBL/GenBank/DDBJ databases">
        <authorList>
            <person name="Dzunkova M."/>
            <person name="La Clair J."/>
            <person name="Tyml T."/>
            <person name="Doud D."/>
            <person name="Schulz F."/>
            <person name="Piquer S."/>
            <person name="Porcel Sanchis D."/>
            <person name="Osborn A."/>
            <person name="Robinson D."/>
            <person name="Louie K.B."/>
            <person name="Bowen B.P."/>
            <person name="Bowers R."/>
            <person name="Lee J."/>
            <person name="Arnau Llombart V."/>
            <person name="Diaz Villanueva W."/>
            <person name="Gosliner T."/>
            <person name="Northen T."/>
            <person name="Cheng J.-F."/>
            <person name="Burkart M.D."/>
            <person name="Woyke T."/>
        </authorList>
    </citation>
    <scope>NUCLEOTIDE SEQUENCE</scope>
    <source>
        <strain evidence="10">Df01</strain>
    </source>
</reference>
<dbReference type="PRINTS" id="PR00502">
    <property type="entry name" value="NUDIXFAMILY"/>
</dbReference>
<dbReference type="PROSITE" id="PS00893">
    <property type="entry name" value="NUDIX_BOX"/>
    <property type="match status" value="1"/>
</dbReference>
<keyword evidence="5 8" id="KW-0378">Hydrolase</keyword>
<name>A0ABT7QLX2_9GAMM</name>
<reference evidence="10" key="2">
    <citation type="journal article" date="2023" name="Microbiome">
        <title>Synthase-selected sorting approach identifies a beta-lactone synthase in a nudibranch symbiotic bacterium.</title>
        <authorList>
            <person name="Dzunkova M."/>
            <person name="La Clair J.J."/>
            <person name="Tyml T."/>
            <person name="Doud D."/>
            <person name="Schulz F."/>
            <person name="Piquer-Esteban S."/>
            <person name="Porcel Sanchis D."/>
            <person name="Osborn A."/>
            <person name="Robinson D."/>
            <person name="Louie K.B."/>
            <person name="Bowen B.P."/>
            <person name="Bowers R.M."/>
            <person name="Lee J."/>
            <person name="Arnau V."/>
            <person name="Diaz-Villanueva W."/>
            <person name="Stepanauskas R."/>
            <person name="Gosliner T."/>
            <person name="Date S.V."/>
            <person name="Northen T.R."/>
            <person name="Cheng J.F."/>
            <person name="Burkart M.D."/>
            <person name="Woyke T."/>
        </authorList>
    </citation>
    <scope>NUCLEOTIDE SEQUENCE</scope>
    <source>
        <strain evidence="10">Df01</strain>
    </source>
</reference>
<evidence type="ECO:0000256" key="7">
    <source>
        <dbReference type="ARBA" id="ARBA00032272"/>
    </source>
</evidence>
<evidence type="ECO:0000256" key="3">
    <source>
        <dbReference type="ARBA" id="ARBA00007275"/>
    </source>
</evidence>
<proteinExistence type="inferred from homology"/>
<dbReference type="PROSITE" id="PS51462">
    <property type="entry name" value="NUDIX"/>
    <property type="match status" value="1"/>
</dbReference>
<feature type="domain" description="Nudix hydrolase" evidence="9">
    <location>
        <begin position="44"/>
        <end position="173"/>
    </location>
</feature>
<evidence type="ECO:0000256" key="8">
    <source>
        <dbReference type="RuleBase" id="RU003476"/>
    </source>
</evidence>